<reference evidence="1 2" key="1">
    <citation type="journal article" date="2019" name="Microbiol. Resour. Announc.">
        <title>Complete Genome Sequence of Halomonas sulfidaeris Strain Esulfide1 Isolated from a Metal Sulfide Rock at a Depth of 2,200 Meters, Obtained Using Nanopore Sequencing.</title>
        <authorList>
            <person name="Saito M."/>
            <person name="Nishigata A."/>
            <person name="Galipon J."/>
            <person name="Arakawa K."/>
        </authorList>
    </citation>
    <scope>NUCLEOTIDE SEQUENCE [LARGE SCALE GENOMIC DNA]</scope>
    <source>
        <strain evidence="1 2">ATCC BAA-803</strain>
    </source>
</reference>
<evidence type="ECO:0008006" key="3">
    <source>
        <dbReference type="Google" id="ProtNLM"/>
    </source>
</evidence>
<dbReference type="Gene3D" id="3.40.190.10">
    <property type="entry name" value="Periplasmic binding protein-like II"/>
    <property type="match status" value="1"/>
</dbReference>
<proteinExistence type="predicted"/>
<dbReference type="Proteomes" id="UP000320231">
    <property type="component" value="Chromosome"/>
</dbReference>
<evidence type="ECO:0000313" key="1">
    <source>
        <dbReference type="EMBL" id="BBI63309.1"/>
    </source>
</evidence>
<accession>A0A455UGH5</accession>
<gene>
    <name evidence="1" type="ORF">HSBAA_46150</name>
</gene>
<evidence type="ECO:0000313" key="2">
    <source>
        <dbReference type="Proteomes" id="UP000320231"/>
    </source>
</evidence>
<dbReference type="EMBL" id="AP019514">
    <property type="protein sequence ID" value="BBI63309.1"/>
    <property type="molecule type" value="Genomic_DNA"/>
</dbReference>
<name>A0A455UGH5_9GAMM</name>
<protein>
    <recommendedName>
        <fullName evidence="3">LysR substrate-binding domain-containing protein</fullName>
    </recommendedName>
</protein>
<dbReference type="AlphaFoldDB" id="A0A455UGH5"/>
<dbReference type="KEGG" id="hsr:HSBAA_46150"/>
<sequence length="56" mass="6093">MSAITQYLPGETQAFFEKHPDIGVQLEEKVSPVITREIMANGADIGICAKLPMAMT</sequence>
<organism evidence="1 2">
    <name type="scientific">Vreelandella sulfidaeris</name>
    <dbReference type="NCBI Taxonomy" id="115553"/>
    <lineage>
        <taxon>Bacteria</taxon>
        <taxon>Pseudomonadati</taxon>
        <taxon>Pseudomonadota</taxon>
        <taxon>Gammaproteobacteria</taxon>
        <taxon>Oceanospirillales</taxon>
        <taxon>Halomonadaceae</taxon>
        <taxon>Vreelandella</taxon>
    </lineage>
</organism>